<name>A0A8T0MTS9_PANVG</name>
<evidence type="ECO:0000313" key="2">
    <source>
        <dbReference type="EMBL" id="KAG2538849.1"/>
    </source>
</evidence>
<evidence type="ECO:0000313" key="3">
    <source>
        <dbReference type="Proteomes" id="UP000823388"/>
    </source>
</evidence>
<dbReference type="PANTHER" id="PTHR34673">
    <property type="entry name" value="COLD-REGULATED PROTEIN"/>
    <property type="match status" value="1"/>
</dbReference>
<keyword evidence="1" id="KW-0472">Membrane</keyword>
<evidence type="ECO:0000256" key="1">
    <source>
        <dbReference type="SAM" id="Phobius"/>
    </source>
</evidence>
<keyword evidence="3" id="KW-1185">Reference proteome</keyword>
<keyword evidence="1" id="KW-0812">Transmembrane</keyword>
<gene>
    <name evidence="2" type="ORF">PVAP13_9NG277828</name>
</gene>
<dbReference type="PANTHER" id="PTHR34673:SF1">
    <property type="entry name" value="COLD-REGULATED PROTEIN"/>
    <property type="match status" value="1"/>
</dbReference>
<accession>A0A8T0MTS9</accession>
<sequence>MVFVPLCMQCGLNSNACKVKVLGLTLGFVAFVVAGVIKWPLGAAVFFRHRKGRRIMAHLATVVYPRVTSAIPI</sequence>
<dbReference type="Proteomes" id="UP000823388">
    <property type="component" value="Chromosome 9N"/>
</dbReference>
<organism evidence="2 3">
    <name type="scientific">Panicum virgatum</name>
    <name type="common">Blackwell switchgrass</name>
    <dbReference type="NCBI Taxonomy" id="38727"/>
    <lineage>
        <taxon>Eukaryota</taxon>
        <taxon>Viridiplantae</taxon>
        <taxon>Streptophyta</taxon>
        <taxon>Embryophyta</taxon>
        <taxon>Tracheophyta</taxon>
        <taxon>Spermatophyta</taxon>
        <taxon>Magnoliopsida</taxon>
        <taxon>Liliopsida</taxon>
        <taxon>Poales</taxon>
        <taxon>Poaceae</taxon>
        <taxon>PACMAD clade</taxon>
        <taxon>Panicoideae</taxon>
        <taxon>Panicodae</taxon>
        <taxon>Paniceae</taxon>
        <taxon>Panicinae</taxon>
        <taxon>Panicum</taxon>
        <taxon>Panicum sect. Hiantes</taxon>
    </lineage>
</organism>
<dbReference type="AlphaFoldDB" id="A0A8T0MTS9"/>
<reference evidence="2" key="1">
    <citation type="submission" date="2020-05" db="EMBL/GenBank/DDBJ databases">
        <title>WGS assembly of Panicum virgatum.</title>
        <authorList>
            <person name="Lovell J.T."/>
            <person name="Jenkins J."/>
            <person name="Shu S."/>
            <person name="Juenger T.E."/>
            <person name="Schmutz J."/>
        </authorList>
    </citation>
    <scope>NUCLEOTIDE SEQUENCE</scope>
    <source>
        <strain evidence="2">AP13</strain>
    </source>
</reference>
<comment type="caution">
    <text evidence="2">The sequence shown here is derived from an EMBL/GenBank/DDBJ whole genome shotgun (WGS) entry which is preliminary data.</text>
</comment>
<keyword evidence="1" id="KW-1133">Transmembrane helix</keyword>
<protein>
    <submittedName>
        <fullName evidence="2">Uncharacterized protein</fullName>
    </submittedName>
</protein>
<proteinExistence type="predicted"/>
<feature type="transmembrane region" description="Helical" evidence="1">
    <location>
        <begin position="26"/>
        <end position="47"/>
    </location>
</feature>
<dbReference type="EMBL" id="CM029054">
    <property type="protein sequence ID" value="KAG2538849.1"/>
    <property type="molecule type" value="Genomic_DNA"/>
</dbReference>